<dbReference type="GeneID" id="95793057"/>
<dbReference type="EMBL" id="JACHMS010000001">
    <property type="protein sequence ID" value="MBB4711149.1"/>
    <property type="molecule type" value="Genomic_DNA"/>
</dbReference>
<evidence type="ECO:0000313" key="7">
    <source>
        <dbReference type="EMBL" id="MBB4711149.1"/>
    </source>
</evidence>
<keyword evidence="2 4" id="KW-0238">DNA-binding</keyword>
<dbReference type="PANTHER" id="PTHR30349:SF91">
    <property type="entry name" value="INTA PROTEIN"/>
    <property type="match status" value="1"/>
</dbReference>
<dbReference type="PROSITE" id="PS51900">
    <property type="entry name" value="CB"/>
    <property type="match status" value="1"/>
</dbReference>
<evidence type="ECO:0000256" key="4">
    <source>
        <dbReference type="PROSITE-ProRule" id="PRU01248"/>
    </source>
</evidence>
<dbReference type="InterPro" id="IPR011010">
    <property type="entry name" value="DNA_brk_join_enz"/>
</dbReference>
<dbReference type="RefSeq" id="WP_184907550.1">
    <property type="nucleotide sequence ID" value="NZ_JACHMS010000001.1"/>
</dbReference>
<sequence length="402" mass="45677">MAEIKKVTLKNGKTRYRFVIDLGRDENGRRKQLTVTKDTKAEALKERARILHQREAGTLIVPDKITVGEWADEWFAKKKEDLEPTTVPNYETQLSYIKDRLGSIRLQELTEDHCEAFVQWLLTNGRRRPVTVLTGDPERPVETVTGLRPSSVDTVLARLKEILGRAFVRQMVRANVAEYVHVPRQARKQDRRRNPVSKPWAVTEVQQFVTGIRDDRLCAPLMESLIGMRPAEVAGQRWEQDVDLTRGTVSVLNTRTMVRNHYTVEKDTKTTSGERTLPLPRLVWDALSRFKTLQARERLAAGEGYTQSGYVLVDELGVPLNTRRLRERACELMEELHLRRVRLYDARHAVLKYLAVNGVSDVVLAAWAGHTNAAFTKAKYVAPDAEDLREAAAALDGLHGLG</sequence>
<dbReference type="PROSITE" id="PS51898">
    <property type="entry name" value="TYR_RECOMBINASE"/>
    <property type="match status" value="1"/>
</dbReference>
<evidence type="ECO:0000259" key="6">
    <source>
        <dbReference type="PROSITE" id="PS51900"/>
    </source>
</evidence>
<dbReference type="GO" id="GO:0015074">
    <property type="term" value="P:DNA integration"/>
    <property type="evidence" value="ECO:0007669"/>
    <property type="project" value="UniProtKB-KW"/>
</dbReference>
<dbReference type="GO" id="GO:0006310">
    <property type="term" value="P:DNA recombination"/>
    <property type="evidence" value="ECO:0007669"/>
    <property type="project" value="UniProtKB-KW"/>
</dbReference>
<keyword evidence="3" id="KW-0233">DNA recombination</keyword>
<accession>A0A7W7DJL2</accession>
<comment type="caution">
    <text evidence="7">The sequence shown here is derived from an EMBL/GenBank/DDBJ whole genome shotgun (WGS) entry which is preliminary data.</text>
</comment>
<evidence type="ECO:0000256" key="3">
    <source>
        <dbReference type="ARBA" id="ARBA00023172"/>
    </source>
</evidence>
<reference evidence="7 8" key="1">
    <citation type="submission" date="2020-08" db="EMBL/GenBank/DDBJ databases">
        <title>Sequencing the genomes of 1000 actinobacteria strains.</title>
        <authorList>
            <person name="Klenk H.-P."/>
        </authorList>
    </citation>
    <scope>NUCLEOTIDE SEQUENCE [LARGE SCALE GENOMIC DNA]</scope>
    <source>
        <strain evidence="7 8">DSM 40483</strain>
    </source>
</reference>
<dbReference type="Pfam" id="PF00589">
    <property type="entry name" value="Phage_integrase"/>
    <property type="match status" value="1"/>
</dbReference>
<feature type="domain" description="Tyr recombinase" evidence="5">
    <location>
        <begin position="195"/>
        <end position="393"/>
    </location>
</feature>
<dbReference type="InterPro" id="IPR044068">
    <property type="entry name" value="CB"/>
</dbReference>
<evidence type="ECO:0000313" key="8">
    <source>
        <dbReference type="Proteomes" id="UP000565089"/>
    </source>
</evidence>
<dbReference type="Gene3D" id="1.10.150.130">
    <property type="match status" value="1"/>
</dbReference>
<proteinExistence type="predicted"/>
<keyword evidence="8" id="KW-1185">Reference proteome</keyword>
<evidence type="ECO:0000256" key="1">
    <source>
        <dbReference type="ARBA" id="ARBA00022908"/>
    </source>
</evidence>
<dbReference type="SUPFAM" id="SSF56349">
    <property type="entry name" value="DNA breaking-rejoining enzymes"/>
    <property type="match status" value="1"/>
</dbReference>
<dbReference type="AlphaFoldDB" id="A0A7W7DJL2"/>
<dbReference type="Gene3D" id="1.10.443.10">
    <property type="entry name" value="Intergrase catalytic core"/>
    <property type="match status" value="1"/>
</dbReference>
<dbReference type="InterPro" id="IPR013762">
    <property type="entry name" value="Integrase-like_cat_sf"/>
</dbReference>
<dbReference type="InterPro" id="IPR002104">
    <property type="entry name" value="Integrase_catalytic"/>
</dbReference>
<feature type="domain" description="Core-binding (CB)" evidence="6">
    <location>
        <begin position="65"/>
        <end position="167"/>
    </location>
</feature>
<evidence type="ECO:0000259" key="5">
    <source>
        <dbReference type="PROSITE" id="PS51898"/>
    </source>
</evidence>
<name>A0A7W7DJL2_9ACTN</name>
<organism evidence="7 8">
    <name type="scientific">Streptomyces luteogriseus</name>
    <dbReference type="NCBI Taxonomy" id="68233"/>
    <lineage>
        <taxon>Bacteria</taxon>
        <taxon>Bacillati</taxon>
        <taxon>Actinomycetota</taxon>
        <taxon>Actinomycetes</taxon>
        <taxon>Kitasatosporales</taxon>
        <taxon>Streptomycetaceae</taxon>
        <taxon>Streptomyces</taxon>
    </lineage>
</organism>
<gene>
    <name evidence="7" type="ORF">BJ965_001031</name>
</gene>
<dbReference type="InterPro" id="IPR004107">
    <property type="entry name" value="Integrase_SAM-like_N"/>
</dbReference>
<dbReference type="PANTHER" id="PTHR30349">
    <property type="entry name" value="PHAGE INTEGRASE-RELATED"/>
    <property type="match status" value="1"/>
</dbReference>
<dbReference type="InterPro" id="IPR010998">
    <property type="entry name" value="Integrase_recombinase_N"/>
</dbReference>
<keyword evidence="1" id="KW-0229">DNA integration</keyword>
<dbReference type="Pfam" id="PF14659">
    <property type="entry name" value="Phage_int_SAM_3"/>
    <property type="match status" value="1"/>
</dbReference>
<evidence type="ECO:0000256" key="2">
    <source>
        <dbReference type="ARBA" id="ARBA00023125"/>
    </source>
</evidence>
<protein>
    <submittedName>
        <fullName evidence="7">Integrase</fullName>
    </submittedName>
</protein>
<dbReference type="GO" id="GO:0003677">
    <property type="term" value="F:DNA binding"/>
    <property type="evidence" value="ECO:0007669"/>
    <property type="project" value="UniProtKB-UniRule"/>
</dbReference>
<dbReference type="InterPro" id="IPR050090">
    <property type="entry name" value="Tyrosine_recombinase_XerCD"/>
</dbReference>
<dbReference type="Proteomes" id="UP000565089">
    <property type="component" value="Unassembled WGS sequence"/>
</dbReference>